<dbReference type="GeneID" id="300943936"/>
<proteinExistence type="predicted"/>
<name>A0AAC9XXR6_9GAMM</name>
<keyword evidence="2" id="KW-1185">Reference proteome</keyword>
<dbReference type="RefSeq" id="WP_208619481.1">
    <property type="nucleotide sequence ID" value="NZ_BJXZ01000042.1"/>
</dbReference>
<evidence type="ECO:0000313" key="2">
    <source>
        <dbReference type="Proteomes" id="UP000198329"/>
    </source>
</evidence>
<reference evidence="1 2" key="1">
    <citation type="submission" date="2015-03" db="EMBL/GenBank/DDBJ databases">
        <authorList>
            <person name="Xie B.-B."/>
            <person name="Rong J.-C."/>
            <person name="Qin Q.-L."/>
            <person name="Zhang Y.-Z."/>
        </authorList>
    </citation>
    <scope>NUCLEOTIDE SEQUENCE [LARGE SCALE GENOMIC DNA]</scope>
    <source>
        <strain evidence="1 2">KMM 661</strain>
    </source>
</reference>
<gene>
    <name evidence="1" type="ORF">PNIG_a2267</name>
</gene>
<organism evidence="1 2">
    <name type="scientific">Pseudoalteromonas nigrifaciens</name>
    <dbReference type="NCBI Taxonomy" id="28109"/>
    <lineage>
        <taxon>Bacteria</taxon>
        <taxon>Pseudomonadati</taxon>
        <taxon>Pseudomonadota</taxon>
        <taxon>Gammaproteobacteria</taxon>
        <taxon>Alteromonadales</taxon>
        <taxon>Pseudoalteromonadaceae</taxon>
        <taxon>Pseudoalteromonas</taxon>
    </lineage>
</organism>
<accession>A0AAC9XXR6</accession>
<evidence type="ECO:0000313" key="1">
    <source>
        <dbReference type="EMBL" id="ASM54302.1"/>
    </source>
</evidence>
<dbReference type="Proteomes" id="UP000198329">
    <property type="component" value="Chromosome I"/>
</dbReference>
<sequence length="53" mass="6289">MEAIYDYICSPQFVHRLKAVVDHQEQMKVELDKERNAMLRKSDHLQVIFVSKA</sequence>
<protein>
    <submittedName>
        <fullName evidence="1">Uncharacterized protein</fullName>
    </submittedName>
</protein>
<dbReference type="KEGG" id="png:PNIG_a2267"/>
<dbReference type="AlphaFoldDB" id="A0AAC9XXR6"/>
<dbReference type="EMBL" id="CP011036">
    <property type="protein sequence ID" value="ASM54302.1"/>
    <property type="molecule type" value="Genomic_DNA"/>
</dbReference>